<evidence type="ECO:0000313" key="2">
    <source>
        <dbReference type="Proteomes" id="UP000826540"/>
    </source>
</evidence>
<name>A0ABX8WWI1_9CYAN</name>
<organism evidence="1 2">
    <name type="scientific">Sphaerospermopsis torques-reginae ITEP-024</name>
    <dbReference type="NCBI Taxonomy" id="984208"/>
    <lineage>
        <taxon>Bacteria</taxon>
        <taxon>Bacillati</taxon>
        <taxon>Cyanobacteriota</taxon>
        <taxon>Cyanophyceae</taxon>
        <taxon>Nostocales</taxon>
        <taxon>Aphanizomenonaceae</taxon>
        <taxon>Sphaerospermopsis</taxon>
        <taxon>Sphaerospermopsis torques-reginae</taxon>
    </lineage>
</organism>
<sequence>MQLKLLSQILLGSSIASLIALILQQPSYAGQKYRCDTSGKHPITRVRTGRGEEPMLLWVSNSFIKSPKERCQIVSNRLQRYYDNQMMPYLASKKNINGYPVLCIVDRVRGNCLKEDVVVTLKPGTDPGRVLKQINYFRRGAAGARPVPLSNSTTAFYEDGEVYINLNEILEEED</sequence>
<proteinExistence type="predicted"/>
<dbReference type="InterPro" id="IPR025478">
    <property type="entry name" value="COP23"/>
</dbReference>
<gene>
    <name evidence="1" type="ORF">K2F26_18235</name>
</gene>
<dbReference type="Proteomes" id="UP000826540">
    <property type="component" value="Chromosome"/>
</dbReference>
<dbReference type="RefSeq" id="WP_220608927.1">
    <property type="nucleotide sequence ID" value="NZ_CP080598.1"/>
</dbReference>
<accession>A0ABX8WWI1</accession>
<protein>
    <submittedName>
        <fullName evidence="1">COP23 domain-containing protein</fullName>
    </submittedName>
</protein>
<dbReference type="Pfam" id="PF14218">
    <property type="entry name" value="COP23"/>
    <property type="match status" value="1"/>
</dbReference>
<keyword evidence="2" id="KW-1185">Reference proteome</keyword>
<reference evidence="1 2" key="1">
    <citation type="journal article" date="2022" name="J. Am. Chem. Soc.">
        <title>Biosynthesis of Guanitoxin Enables Global Environmental Detection in Freshwater Cyanobacteria.</title>
        <authorList>
            <person name="Lima S.T."/>
            <person name="Fallon T.R."/>
            <person name="Cordoza J.L."/>
            <person name="Chekan J.R."/>
            <person name="Delbaje E."/>
            <person name="Hopiavuori A.R."/>
            <person name="Alvarenga D.O."/>
            <person name="Wood S.M."/>
            <person name="Luhavaya H."/>
            <person name="Baumgartner J.T."/>
            <person name="Dorr F.A."/>
            <person name="Etchegaray A."/>
            <person name="Pinto E."/>
            <person name="McKinnie S.M.K."/>
            <person name="Fiore M.F."/>
            <person name="Moore B.S."/>
        </authorList>
    </citation>
    <scope>NUCLEOTIDE SEQUENCE [LARGE SCALE GENOMIC DNA]</scope>
    <source>
        <strain evidence="1 2">ITEP-024</strain>
    </source>
</reference>
<dbReference type="EMBL" id="CP080598">
    <property type="protein sequence ID" value="QYX30791.1"/>
    <property type="molecule type" value="Genomic_DNA"/>
</dbReference>
<evidence type="ECO:0000313" key="1">
    <source>
        <dbReference type="EMBL" id="QYX30791.1"/>
    </source>
</evidence>